<evidence type="ECO:0000256" key="1">
    <source>
        <dbReference type="ARBA" id="ARBA00022729"/>
    </source>
</evidence>
<organism evidence="4 5">
    <name type="scientific">Cupriavidus basilensis</name>
    <dbReference type="NCBI Taxonomy" id="68895"/>
    <lineage>
        <taxon>Bacteria</taxon>
        <taxon>Pseudomonadati</taxon>
        <taxon>Pseudomonadota</taxon>
        <taxon>Betaproteobacteria</taxon>
        <taxon>Burkholderiales</taxon>
        <taxon>Burkholderiaceae</taxon>
        <taxon>Cupriavidus</taxon>
    </lineage>
</organism>
<dbReference type="Gene3D" id="3.40.190.10">
    <property type="entry name" value="Periplasmic binding protein-like II"/>
    <property type="match status" value="3"/>
</dbReference>
<dbReference type="RefSeq" id="WP_276263685.1">
    <property type="nucleotide sequence ID" value="NZ_JARJLM010000048.1"/>
</dbReference>
<gene>
    <name evidence="4" type="ORF">P3W85_03130</name>
</gene>
<name>A0ABT6AH81_9BURK</name>
<dbReference type="InterPro" id="IPR001638">
    <property type="entry name" value="Solute-binding_3/MltF_N"/>
</dbReference>
<reference evidence="4 5" key="1">
    <citation type="submission" date="2023-03" db="EMBL/GenBank/DDBJ databases">
        <title>Draft assemblies of triclosan tolerant bacteria isolated from returned activated sludge.</title>
        <authorList>
            <person name="Van Hamelsveld S."/>
        </authorList>
    </citation>
    <scope>NUCLEOTIDE SEQUENCE [LARGE SCALE GENOMIC DNA]</scope>
    <source>
        <strain evidence="4 5">GW210010_S58</strain>
    </source>
</reference>
<comment type="caution">
    <text evidence="4">The sequence shown here is derived from an EMBL/GenBank/DDBJ whole genome shotgun (WGS) entry which is preliminary data.</text>
</comment>
<accession>A0ABT6AH81</accession>
<sequence>MRACPVRGAVPTVPVPSVPPASRSLAATLLALAALFCAQPSLADMAKIRQSGTLKVAVYKSLPPFSTAPGSPLPGIDVALAKALSKQMGLSVSLLPFDADENMSDDLRNMVWRGHYLGYGPADVMLHVPVDRAFMRENDKTLIFAPYHRETFVLVHDRERIAEVRQLGDLAGQPTGAEAGSAGANALLSGAQGALRDKVKIYPGPDETLHALFAGEIAAALVTRSQYESALKAAGQSAARFATVDLVSPLLPPHGWAIGMAVKADERELAESLQNALDAIRGSGELQRIFAQYGVVLQAP</sequence>
<keyword evidence="1 2" id="KW-0732">Signal</keyword>
<keyword evidence="5" id="KW-1185">Reference proteome</keyword>
<evidence type="ECO:0000313" key="5">
    <source>
        <dbReference type="Proteomes" id="UP001216674"/>
    </source>
</evidence>
<dbReference type="PANTHER" id="PTHR35936">
    <property type="entry name" value="MEMBRANE-BOUND LYTIC MUREIN TRANSGLYCOSYLASE F"/>
    <property type="match status" value="1"/>
</dbReference>
<protein>
    <submittedName>
        <fullName evidence="4">Transporter substrate-binding domain-containing protein</fullName>
    </submittedName>
</protein>
<evidence type="ECO:0000256" key="2">
    <source>
        <dbReference type="SAM" id="SignalP"/>
    </source>
</evidence>
<dbReference type="SUPFAM" id="SSF53850">
    <property type="entry name" value="Periplasmic binding protein-like II"/>
    <property type="match status" value="1"/>
</dbReference>
<dbReference type="PANTHER" id="PTHR35936:SF17">
    <property type="entry name" value="ARGININE-BINDING EXTRACELLULAR PROTEIN ARTP"/>
    <property type="match status" value="1"/>
</dbReference>
<dbReference type="Proteomes" id="UP001216674">
    <property type="component" value="Unassembled WGS sequence"/>
</dbReference>
<feature type="domain" description="Solute-binding protein family 3/N-terminal" evidence="3">
    <location>
        <begin position="53"/>
        <end position="297"/>
    </location>
</feature>
<dbReference type="SMART" id="SM00062">
    <property type="entry name" value="PBPb"/>
    <property type="match status" value="1"/>
</dbReference>
<feature type="signal peptide" evidence="2">
    <location>
        <begin position="1"/>
        <end position="43"/>
    </location>
</feature>
<evidence type="ECO:0000313" key="4">
    <source>
        <dbReference type="EMBL" id="MDF3831952.1"/>
    </source>
</evidence>
<proteinExistence type="predicted"/>
<feature type="chain" id="PRO_5046390299" evidence="2">
    <location>
        <begin position="44"/>
        <end position="300"/>
    </location>
</feature>
<dbReference type="EMBL" id="JARJLM010000048">
    <property type="protein sequence ID" value="MDF3831952.1"/>
    <property type="molecule type" value="Genomic_DNA"/>
</dbReference>
<evidence type="ECO:0000259" key="3">
    <source>
        <dbReference type="SMART" id="SM00062"/>
    </source>
</evidence>